<keyword evidence="2" id="KW-0732">Signal</keyword>
<protein>
    <submittedName>
        <fullName evidence="3">Cupredoxin domain-containing protein</fullName>
    </submittedName>
</protein>
<feature type="region of interest" description="Disordered" evidence="1">
    <location>
        <begin position="18"/>
        <end position="69"/>
    </location>
</feature>
<feature type="signal peptide" evidence="2">
    <location>
        <begin position="1"/>
        <end position="20"/>
    </location>
</feature>
<dbReference type="Proteomes" id="UP001316184">
    <property type="component" value="Chromosome"/>
</dbReference>
<evidence type="ECO:0000256" key="2">
    <source>
        <dbReference type="SAM" id="SignalP"/>
    </source>
</evidence>
<evidence type="ECO:0000313" key="4">
    <source>
        <dbReference type="Proteomes" id="UP001316184"/>
    </source>
</evidence>
<dbReference type="InterPro" id="IPR008972">
    <property type="entry name" value="Cupredoxin"/>
</dbReference>
<dbReference type="RefSeq" id="WP_232398084.1">
    <property type="nucleotide sequence ID" value="NZ_CP102173.1"/>
</dbReference>
<reference evidence="3 4" key="1">
    <citation type="submission" date="2022-08" db="EMBL/GenBank/DDBJ databases">
        <title>novel species in genus Aeromicrobium.</title>
        <authorList>
            <person name="Ye L."/>
        </authorList>
    </citation>
    <scope>NUCLEOTIDE SEQUENCE [LARGE SCALE GENOMIC DNA]</scope>
    <source>
        <strain evidence="4">zg-Y1379</strain>
    </source>
</reference>
<evidence type="ECO:0000313" key="3">
    <source>
        <dbReference type="EMBL" id="UUP14260.1"/>
    </source>
</evidence>
<evidence type="ECO:0000256" key="1">
    <source>
        <dbReference type="SAM" id="MobiDB-lite"/>
    </source>
</evidence>
<organism evidence="3 4">
    <name type="scientific">Aeromicrobium wangtongii</name>
    <dbReference type="NCBI Taxonomy" id="2969247"/>
    <lineage>
        <taxon>Bacteria</taxon>
        <taxon>Bacillati</taxon>
        <taxon>Actinomycetota</taxon>
        <taxon>Actinomycetes</taxon>
        <taxon>Propionibacteriales</taxon>
        <taxon>Nocardioidaceae</taxon>
        <taxon>Aeromicrobium</taxon>
    </lineage>
</organism>
<dbReference type="PROSITE" id="PS51257">
    <property type="entry name" value="PROKAR_LIPOPROTEIN"/>
    <property type="match status" value="1"/>
</dbReference>
<feature type="chain" id="PRO_5046211039" evidence="2">
    <location>
        <begin position="21"/>
        <end position="155"/>
    </location>
</feature>
<accession>A0ABY5MB84</accession>
<name>A0ABY5MB84_9ACTN</name>
<dbReference type="EMBL" id="CP102173">
    <property type="protein sequence ID" value="UUP14260.1"/>
    <property type="molecule type" value="Genomic_DNA"/>
</dbReference>
<gene>
    <name evidence="3" type="ORF">NQV15_02795</name>
</gene>
<proteinExistence type="predicted"/>
<keyword evidence="4" id="KW-1185">Reference proteome</keyword>
<sequence length="155" mass="15426">MKTFAAVCATALLLAGCGGSSDDEPSADPTAPAPTAAAPTAAAPTAAAPTAAAAAPTSRPAEGDDAETGVVDIVIKDGAVTPQGGRVEVKVGQEVTLKITSDAAEEIHVHSDPEHSYEVAPGESLTESFTLKTPGQVAVEAHHLGVTVVQLVVRP</sequence>
<dbReference type="SUPFAM" id="SSF49503">
    <property type="entry name" value="Cupredoxins"/>
    <property type="match status" value="1"/>
</dbReference>
<feature type="compositionally biased region" description="Low complexity" evidence="1">
    <location>
        <begin position="29"/>
        <end position="57"/>
    </location>
</feature>
<dbReference type="Gene3D" id="2.60.40.420">
    <property type="entry name" value="Cupredoxins - blue copper proteins"/>
    <property type="match status" value="1"/>
</dbReference>